<protein>
    <submittedName>
        <fullName evidence="2">Uncharacterized protein</fullName>
    </submittedName>
</protein>
<keyword evidence="3" id="KW-1185">Reference proteome</keyword>
<evidence type="ECO:0000313" key="2">
    <source>
        <dbReference type="EMBL" id="AOH85166.1"/>
    </source>
</evidence>
<proteinExistence type="predicted"/>
<dbReference type="AlphaFoldDB" id="A0A1B3ZCL2"/>
<dbReference type="EMBL" id="CP014168">
    <property type="protein sequence ID" value="AOH85166.1"/>
    <property type="molecule type" value="Genomic_DNA"/>
</dbReference>
<evidence type="ECO:0000256" key="1">
    <source>
        <dbReference type="SAM" id="MobiDB-lite"/>
    </source>
</evidence>
<dbReference type="STRING" id="1560345.AWL63_15575"/>
<feature type="region of interest" description="Disordered" evidence="1">
    <location>
        <begin position="103"/>
        <end position="128"/>
    </location>
</feature>
<organism evidence="2 3">
    <name type="scientific">Sphingomonas panacis</name>
    <dbReference type="NCBI Taxonomy" id="1560345"/>
    <lineage>
        <taxon>Bacteria</taxon>
        <taxon>Pseudomonadati</taxon>
        <taxon>Pseudomonadota</taxon>
        <taxon>Alphaproteobacteria</taxon>
        <taxon>Sphingomonadales</taxon>
        <taxon>Sphingomonadaceae</taxon>
        <taxon>Sphingomonas</taxon>
    </lineage>
</organism>
<dbReference type="Proteomes" id="UP000094256">
    <property type="component" value="Chromosome"/>
</dbReference>
<name>A0A1B3ZCL2_9SPHN</name>
<reference evidence="2 3" key="1">
    <citation type="submission" date="2016-01" db="EMBL/GenBank/DDBJ databases">
        <title>Complete genome and mega plasmid sequence of Sphingomonas panacis DCY99 elicits systemic resistance in rice to Xanthomonas oryzae.</title>
        <authorList>
            <person name="Kim Y.J."/>
            <person name="Yang D.C."/>
            <person name="Sing P."/>
        </authorList>
    </citation>
    <scope>NUCLEOTIDE SEQUENCE [LARGE SCALE GENOMIC DNA]</scope>
    <source>
        <strain evidence="2 3">DCY99</strain>
    </source>
</reference>
<dbReference type="KEGG" id="span:AWL63_15575"/>
<evidence type="ECO:0000313" key="3">
    <source>
        <dbReference type="Proteomes" id="UP000094256"/>
    </source>
</evidence>
<gene>
    <name evidence="2" type="ORF">AWL63_15575</name>
</gene>
<sequence>MASVRHDNHLHILYKGVVHKLATLFLGFLLAISASGQTTAHAIDSFAPVGTVQMDDAGHWAGDGDEVPADADTRYPHHHAACHDHSVGVPATAERLPLSEHVAQPLVGNRAPKLATADPAELLRPPRA</sequence>
<accession>A0A1B3ZCL2</accession>